<dbReference type="SUPFAM" id="SSF54719">
    <property type="entry name" value="Fe,Mn superoxide dismutase (SOD), C-terminal domain"/>
    <property type="match status" value="1"/>
</dbReference>
<accession>U6M5E9</accession>
<dbReference type="PANTHER" id="PTHR42769:SF3">
    <property type="entry name" value="SUPEROXIDE DISMUTASE [FE] 2, CHLOROPLASTIC"/>
    <property type="match status" value="1"/>
</dbReference>
<feature type="domain" description="Manganese/iron superoxide dismutase C-terminal" evidence="6">
    <location>
        <begin position="46"/>
        <end position="118"/>
    </location>
</feature>
<name>U6M5E9_EIMMA</name>
<evidence type="ECO:0000256" key="2">
    <source>
        <dbReference type="ARBA" id="ARBA00011738"/>
    </source>
</evidence>
<protein>
    <recommendedName>
        <fullName evidence="3">superoxide dismutase</fullName>
        <ecNumber evidence="3">1.15.1.1</ecNumber>
    </recommendedName>
</protein>
<keyword evidence="5" id="KW-0560">Oxidoreductase</keyword>
<dbReference type="Pfam" id="PF02777">
    <property type="entry name" value="Sod_Fe_C"/>
    <property type="match status" value="1"/>
</dbReference>
<dbReference type="AlphaFoldDB" id="U6M5E9"/>
<proteinExistence type="inferred from homology"/>
<sequence>MSGVSAATAAAAAAAAASAAAAHLLLPLGSPHAEKDPRLQGITLDGHFGSGWVWLCINKEGGEIKETHDGVSAPSQDLIPLLTIDVWEHAYYIDYKNARASYVDRFWGSVNWEVVEKRLTAAETLF</sequence>
<evidence type="ECO:0000259" key="6">
    <source>
        <dbReference type="Pfam" id="PF02777"/>
    </source>
</evidence>
<gene>
    <name evidence="7" type="ORF">EMWEY_00041980</name>
</gene>
<dbReference type="InterPro" id="IPR001189">
    <property type="entry name" value="Mn/Fe_SOD"/>
</dbReference>
<keyword evidence="8" id="KW-1185">Reference proteome</keyword>
<organism evidence="7 8">
    <name type="scientific">Eimeria maxima</name>
    <name type="common">Coccidian parasite</name>
    <dbReference type="NCBI Taxonomy" id="5804"/>
    <lineage>
        <taxon>Eukaryota</taxon>
        <taxon>Sar</taxon>
        <taxon>Alveolata</taxon>
        <taxon>Apicomplexa</taxon>
        <taxon>Conoidasida</taxon>
        <taxon>Coccidia</taxon>
        <taxon>Eucoccidiorida</taxon>
        <taxon>Eimeriorina</taxon>
        <taxon>Eimeriidae</taxon>
        <taxon>Eimeria</taxon>
    </lineage>
</organism>
<comment type="similarity">
    <text evidence="1">Belongs to the iron/manganese superoxide dismutase family.</text>
</comment>
<reference evidence="7" key="2">
    <citation type="submission" date="2013-10" db="EMBL/GenBank/DDBJ databases">
        <authorList>
            <person name="Aslett M."/>
        </authorList>
    </citation>
    <scope>NUCLEOTIDE SEQUENCE [LARGE SCALE GENOMIC DNA]</scope>
    <source>
        <strain evidence="7">Weybridge</strain>
    </source>
</reference>
<dbReference type="PRINTS" id="PR01703">
    <property type="entry name" value="MNSODISMTASE"/>
</dbReference>
<dbReference type="InterPro" id="IPR036314">
    <property type="entry name" value="SOD_C_sf"/>
</dbReference>
<dbReference type="VEuPathDB" id="ToxoDB:EMWEY_00041980"/>
<comment type="subunit">
    <text evidence="2">Homodimer.</text>
</comment>
<dbReference type="OrthoDB" id="239262at2759"/>
<evidence type="ECO:0000313" key="7">
    <source>
        <dbReference type="EMBL" id="CDJ57659.1"/>
    </source>
</evidence>
<dbReference type="Proteomes" id="UP000030763">
    <property type="component" value="Unassembled WGS sequence"/>
</dbReference>
<evidence type="ECO:0000256" key="1">
    <source>
        <dbReference type="ARBA" id="ARBA00008714"/>
    </source>
</evidence>
<dbReference type="RefSeq" id="XP_013334307.1">
    <property type="nucleotide sequence ID" value="XM_013478853.1"/>
</dbReference>
<dbReference type="PROSITE" id="PS00088">
    <property type="entry name" value="SOD_MN"/>
    <property type="match status" value="1"/>
</dbReference>
<dbReference type="GO" id="GO:0004784">
    <property type="term" value="F:superoxide dismutase activity"/>
    <property type="evidence" value="ECO:0007669"/>
    <property type="project" value="UniProtKB-EC"/>
</dbReference>
<dbReference type="InterPro" id="IPR019832">
    <property type="entry name" value="Mn/Fe_SOD_C"/>
</dbReference>
<evidence type="ECO:0000256" key="5">
    <source>
        <dbReference type="ARBA" id="ARBA00023002"/>
    </source>
</evidence>
<dbReference type="OMA" id="IKETHDG"/>
<keyword evidence="4" id="KW-0479">Metal-binding</keyword>
<evidence type="ECO:0000256" key="3">
    <source>
        <dbReference type="ARBA" id="ARBA00012682"/>
    </source>
</evidence>
<dbReference type="InterPro" id="IPR019833">
    <property type="entry name" value="Mn/Fe_SOD_BS"/>
</dbReference>
<dbReference type="EC" id="1.15.1.1" evidence="3"/>
<evidence type="ECO:0000313" key="8">
    <source>
        <dbReference type="Proteomes" id="UP000030763"/>
    </source>
</evidence>
<dbReference type="GO" id="GO:0046872">
    <property type="term" value="F:metal ion binding"/>
    <property type="evidence" value="ECO:0007669"/>
    <property type="project" value="UniProtKB-KW"/>
</dbReference>
<dbReference type="EMBL" id="HG719352">
    <property type="protein sequence ID" value="CDJ57659.1"/>
    <property type="molecule type" value="Genomic_DNA"/>
</dbReference>
<reference evidence="7" key="1">
    <citation type="submission" date="2013-10" db="EMBL/GenBank/DDBJ databases">
        <title>Genomic analysis of the causative agents of coccidiosis in chickens.</title>
        <authorList>
            <person name="Reid A.J."/>
            <person name="Blake D."/>
            <person name="Billington K."/>
            <person name="Browne H."/>
            <person name="Dunn M."/>
            <person name="Hung S."/>
            <person name="Kawahara F."/>
            <person name="Miranda-Saavedra D."/>
            <person name="Mourier T."/>
            <person name="Nagra H."/>
            <person name="Otto T.D."/>
            <person name="Rawlings N."/>
            <person name="Sanchez A."/>
            <person name="Sanders M."/>
            <person name="Subramaniam C."/>
            <person name="Tay Y."/>
            <person name="Dear P."/>
            <person name="Doerig C."/>
            <person name="Gruber A."/>
            <person name="Parkinson J."/>
            <person name="Shirley M."/>
            <person name="Wan K.L."/>
            <person name="Berriman M."/>
            <person name="Tomley F."/>
            <person name="Pain A."/>
        </authorList>
    </citation>
    <scope>NUCLEOTIDE SEQUENCE [LARGE SCALE GENOMIC DNA]</scope>
    <source>
        <strain evidence="7">Weybridge</strain>
    </source>
</reference>
<evidence type="ECO:0000256" key="4">
    <source>
        <dbReference type="ARBA" id="ARBA00022723"/>
    </source>
</evidence>
<dbReference type="PANTHER" id="PTHR42769">
    <property type="entry name" value="SUPEROXIDE DISMUTASE"/>
    <property type="match status" value="1"/>
</dbReference>
<dbReference type="Gene3D" id="3.55.40.20">
    <property type="entry name" value="Iron/manganese superoxide dismutase, C-terminal domain"/>
    <property type="match status" value="1"/>
</dbReference>
<dbReference type="GeneID" id="25338184"/>